<evidence type="ECO:0000313" key="3">
    <source>
        <dbReference type="Proteomes" id="UP000794436"/>
    </source>
</evidence>
<gene>
    <name evidence="2" type="ORF">Poli38472_011835</name>
</gene>
<organism evidence="2 3">
    <name type="scientific">Pythium oligandrum</name>
    <name type="common">Mycoparasitic fungus</name>
    <dbReference type="NCBI Taxonomy" id="41045"/>
    <lineage>
        <taxon>Eukaryota</taxon>
        <taxon>Sar</taxon>
        <taxon>Stramenopiles</taxon>
        <taxon>Oomycota</taxon>
        <taxon>Peronosporomycetes</taxon>
        <taxon>Pythiales</taxon>
        <taxon>Pythiaceae</taxon>
        <taxon>Pythium</taxon>
    </lineage>
</organism>
<dbReference type="PANTHER" id="PTHR35796:SF3">
    <property type="entry name" value="BHLH DOMAIN-CONTAINING PROTEIN"/>
    <property type="match status" value="1"/>
</dbReference>
<dbReference type="AlphaFoldDB" id="A0A8K1FG19"/>
<comment type="caution">
    <text evidence="2">The sequence shown here is derived from an EMBL/GenBank/DDBJ whole genome shotgun (WGS) entry which is preliminary data.</text>
</comment>
<feature type="region of interest" description="Disordered" evidence="1">
    <location>
        <begin position="71"/>
        <end position="95"/>
    </location>
</feature>
<keyword evidence="3" id="KW-1185">Reference proteome</keyword>
<dbReference type="PANTHER" id="PTHR35796">
    <property type="entry name" value="HYPOTHETICAL CYTOSOLIC PROTEIN"/>
    <property type="match status" value="1"/>
</dbReference>
<evidence type="ECO:0000256" key="1">
    <source>
        <dbReference type="SAM" id="MobiDB-lite"/>
    </source>
</evidence>
<dbReference type="EMBL" id="SPLM01000112">
    <property type="protein sequence ID" value="TMW58247.1"/>
    <property type="molecule type" value="Genomic_DNA"/>
</dbReference>
<accession>A0A8K1FG19</accession>
<protein>
    <submittedName>
        <fullName evidence="2">Uncharacterized protein</fullName>
    </submittedName>
</protein>
<sequence>MSTDWNGLEGIDAEADGFETLAATLAFIDGNFSPLGGEAPLVTGLNDELPSLFDGHDDVLAVLSMEKKDAVGSEKRETMSPVDKTTQKPTRKWKNTPKQELERLRVTETELKAQLEQLKRKKASNGALSTSESGLWQQIASRQSKERENALVENAKLRDMMEDNIRTVRALERILTKRRSQPELLTWAPEKRMRILTASDPLDDVALEVEMRQMALDMYQELDRICSDPRFQTETMEVPLSITDLGIDNLGRPVVEVIESRLLPFGLHETAEAMWSLWTKKSYGPIKMTRLTKLHVTEDTAERNIEGITEKRFINGQFQAKVVSRRFIKANRVVMTGVVLMQPVAINGMPMKGVYTRTRVWNMVCPTIDSQGNQVTCRQVYNLVSTEAFDSSSPLDEQEQCIDQLKQFVLSNETSKADFIHQALENQLVNKLTKLELE</sequence>
<evidence type="ECO:0000313" key="2">
    <source>
        <dbReference type="EMBL" id="TMW58247.1"/>
    </source>
</evidence>
<reference evidence="2" key="1">
    <citation type="submission" date="2019-03" db="EMBL/GenBank/DDBJ databases">
        <title>Long read genome sequence of the mycoparasitic Pythium oligandrum ATCC 38472 isolated from sugarbeet rhizosphere.</title>
        <authorList>
            <person name="Gaulin E."/>
        </authorList>
    </citation>
    <scope>NUCLEOTIDE SEQUENCE</scope>
    <source>
        <strain evidence="2">ATCC 38472_TT</strain>
    </source>
</reference>
<proteinExistence type="predicted"/>
<name>A0A8K1FG19_PYTOL</name>
<dbReference type="Proteomes" id="UP000794436">
    <property type="component" value="Unassembled WGS sequence"/>
</dbReference>